<dbReference type="RefSeq" id="WP_246555472.1">
    <property type="nucleotide sequence ID" value="NZ_JACHMB010000001.1"/>
</dbReference>
<name>A0A7W9GI29_9ACTN</name>
<keyword evidence="1" id="KW-0560">Oxidoreductase</keyword>
<organism evidence="3 4">
    <name type="scientific">Nonomuraea jabiensis</name>
    <dbReference type="NCBI Taxonomy" id="882448"/>
    <lineage>
        <taxon>Bacteria</taxon>
        <taxon>Bacillati</taxon>
        <taxon>Actinomycetota</taxon>
        <taxon>Actinomycetes</taxon>
        <taxon>Streptosporangiales</taxon>
        <taxon>Streptosporangiaceae</taxon>
        <taxon>Nonomuraea</taxon>
    </lineage>
</organism>
<dbReference type="Gene3D" id="3.40.50.720">
    <property type="entry name" value="NAD(P)-binding Rossmann-like Domain"/>
    <property type="match status" value="2"/>
</dbReference>
<evidence type="ECO:0000313" key="3">
    <source>
        <dbReference type="EMBL" id="MBB5784209.1"/>
    </source>
</evidence>
<dbReference type="SUPFAM" id="SSF51735">
    <property type="entry name" value="NAD(P)-binding Rossmann-fold domains"/>
    <property type="match status" value="2"/>
</dbReference>
<dbReference type="InterPro" id="IPR036291">
    <property type="entry name" value="NAD(P)-bd_dom_sf"/>
</dbReference>
<feature type="domain" description="Pyrroline-5-carboxylate reductase catalytic N-terminal" evidence="2">
    <location>
        <begin position="2"/>
        <end position="49"/>
    </location>
</feature>
<dbReference type="EMBL" id="JACHMB010000001">
    <property type="protein sequence ID" value="MBB5784209.1"/>
    <property type="molecule type" value="Genomic_DNA"/>
</dbReference>
<dbReference type="PANTHER" id="PTHR14239">
    <property type="entry name" value="DUDULIN-RELATED"/>
    <property type="match status" value="1"/>
</dbReference>
<reference evidence="3 4" key="1">
    <citation type="submission" date="2020-08" db="EMBL/GenBank/DDBJ databases">
        <title>Sequencing the genomes of 1000 actinobacteria strains.</title>
        <authorList>
            <person name="Klenk H.-P."/>
        </authorList>
    </citation>
    <scope>NUCLEOTIDE SEQUENCE [LARGE SCALE GENOMIC DNA]</scope>
    <source>
        <strain evidence="3 4">DSM 45507</strain>
    </source>
</reference>
<dbReference type="Proteomes" id="UP000579153">
    <property type="component" value="Unassembled WGS sequence"/>
</dbReference>
<dbReference type="InterPro" id="IPR028939">
    <property type="entry name" value="P5C_Rdtase_cat_N"/>
</dbReference>
<proteinExistence type="predicted"/>
<sequence length="287" mass="28221">MRIGILGAGGMADALGTQWARAGHEVMISGRDAAATATRAAAMTAEAARTRTEPAGTQTGVTDTRAGVADARAGVADARAGVAGTAAEVAGARGVAAGAAAAEVVGAPVGVVGADGQVAGARTEVVGVRAGSWAEAAAFGEVVMVAVRQAGLTGVLESAGAALRDKPLIDVANAEGPYDPAHPIAPLIRDLTGGHVVKAFNLCHVDVWRLTPPVFDGRPLAVPLCGDDPAALAAVRTLVADLGCTPVDGGGLDRAVLLEATAAFMIGLWFGGADAQAVLPPVAYSGA</sequence>
<gene>
    <name evidence="3" type="ORF">HD596_010965</name>
</gene>
<evidence type="ECO:0000313" key="4">
    <source>
        <dbReference type="Proteomes" id="UP000579153"/>
    </source>
</evidence>
<evidence type="ECO:0000256" key="1">
    <source>
        <dbReference type="ARBA" id="ARBA00023002"/>
    </source>
</evidence>
<dbReference type="AlphaFoldDB" id="A0A7W9GI29"/>
<protein>
    <submittedName>
        <fullName evidence="3">Putative dinucleotide-binding enzyme</fullName>
    </submittedName>
</protein>
<dbReference type="Pfam" id="PF03807">
    <property type="entry name" value="F420_oxidored"/>
    <property type="match status" value="1"/>
</dbReference>
<comment type="caution">
    <text evidence="3">The sequence shown here is derived from an EMBL/GenBank/DDBJ whole genome shotgun (WGS) entry which is preliminary data.</text>
</comment>
<dbReference type="GO" id="GO:0016491">
    <property type="term" value="F:oxidoreductase activity"/>
    <property type="evidence" value="ECO:0007669"/>
    <property type="project" value="UniProtKB-KW"/>
</dbReference>
<keyword evidence="4" id="KW-1185">Reference proteome</keyword>
<evidence type="ECO:0000259" key="2">
    <source>
        <dbReference type="Pfam" id="PF03807"/>
    </source>
</evidence>
<accession>A0A7W9GI29</accession>
<dbReference type="InterPro" id="IPR051267">
    <property type="entry name" value="STEAP_metalloreductase"/>
</dbReference>